<evidence type="ECO:0000313" key="1">
    <source>
        <dbReference type="EMBL" id="KAG7308437.1"/>
    </source>
</evidence>
<proteinExistence type="predicted"/>
<sequence>MLSNGLKSMTVHCTIRINASEMIADKPTIITFYNKQFQYLNRSILLQFYIANILSHNYKIIAKIIIITKATFIKTLTPKKLICKPELAGLYTRRRLDSNLQTDDYITLCKI</sequence>
<evidence type="ECO:0000313" key="2">
    <source>
        <dbReference type="Proteomes" id="UP000823941"/>
    </source>
</evidence>
<name>A0ABQ7QTR8_PLUXY</name>
<reference evidence="1 2" key="1">
    <citation type="submission" date="2021-06" db="EMBL/GenBank/DDBJ databases">
        <title>A haploid diamondback moth (Plutella xylostella L.) genome assembly resolves 31 chromosomes and identifies a diamide resistance mutation.</title>
        <authorList>
            <person name="Ward C.M."/>
            <person name="Perry K.D."/>
            <person name="Baker G."/>
            <person name="Powis K."/>
            <person name="Heckel D.G."/>
            <person name="Baxter S.W."/>
        </authorList>
    </citation>
    <scope>NUCLEOTIDE SEQUENCE [LARGE SCALE GENOMIC DNA]</scope>
    <source>
        <strain evidence="1 2">LV</strain>
        <tissue evidence="1">Single pupa</tissue>
    </source>
</reference>
<dbReference type="Proteomes" id="UP000823941">
    <property type="component" value="Chromosome 8"/>
</dbReference>
<organism evidence="1 2">
    <name type="scientific">Plutella xylostella</name>
    <name type="common">Diamondback moth</name>
    <name type="synonym">Plutella maculipennis</name>
    <dbReference type="NCBI Taxonomy" id="51655"/>
    <lineage>
        <taxon>Eukaryota</taxon>
        <taxon>Metazoa</taxon>
        <taxon>Ecdysozoa</taxon>
        <taxon>Arthropoda</taxon>
        <taxon>Hexapoda</taxon>
        <taxon>Insecta</taxon>
        <taxon>Pterygota</taxon>
        <taxon>Neoptera</taxon>
        <taxon>Endopterygota</taxon>
        <taxon>Lepidoptera</taxon>
        <taxon>Glossata</taxon>
        <taxon>Ditrysia</taxon>
        <taxon>Yponomeutoidea</taxon>
        <taxon>Plutellidae</taxon>
        <taxon>Plutella</taxon>
    </lineage>
</organism>
<protein>
    <submittedName>
        <fullName evidence="1">Uncharacterized protein</fullName>
    </submittedName>
</protein>
<accession>A0ABQ7QTR8</accession>
<keyword evidence="2" id="KW-1185">Reference proteome</keyword>
<gene>
    <name evidence="1" type="ORF">JYU34_005643</name>
</gene>
<dbReference type="EMBL" id="JAHIBW010000008">
    <property type="protein sequence ID" value="KAG7308437.1"/>
    <property type="molecule type" value="Genomic_DNA"/>
</dbReference>
<comment type="caution">
    <text evidence="1">The sequence shown here is derived from an EMBL/GenBank/DDBJ whole genome shotgun (WGS) entry which is preliminary data.</text>
</comment>